<dbReference type="EMBL" id="JACHFN010000004">
    <property type="protein sequence ID" value="MBB5233968.1"/>
    <property type="molecule type" value="Genomic_DNA"/>
</dbReference>
<dbReference type="InterPro" id="IPR035919">
    <property type="entry name" value="EAL_sf"/>
</dbReference>
<evidence type="ECO:0000313" key="5">
    <source>
        <dbReference type="EMBL" id="MBB5233968.1"/>
    </source>
</evidence>
<evidence type="ECO:0000259" key="4">
    <source>
        <dbReference type="PROSITE" id="PS50887"/>
    </source>
</evidence>
<reference evidence="5 6" key="1">
    <citation type="submission" date="2020-08" db="EMBL/GenBank/DDBJ databases">
        <title>Genomic Encyclopedia of Type Strains, Phase IV (KMG-IV): sequencing the most valuable type-strain genomes for metagenomic binning, comparative biology and taxonomic classification.</title>
        <authorList>
            <person name="Goeker M."/>
        </authorList>
    </citation>
    <scope>NUCLEOTIDE SEQUENCE [LARGE SCALE GENOMIC DNA]</scope>
    <source>
        <strain evidence="5 6">DSM 101791</strain>
    </source>
</reference>
<feature type="transmembrane region" description="Helical" evidence="2">
    <location>
        <begin position="72"/>
        <end position="91"/>
    </location>
</feature>
<feature type="transmembrane region" description="Helical" evidence="2">
    <location>
        <begin position="43"/>
        <end position="60"/>
    </location>
</feature>
<feature type="transmembrane region" description="Helical" evidence="2">
    <location>
        <begin position="174"/>
        <end position="193"/>
    </location>
</feature>
<dbReference type="InterPro" id="IPR043128">
    <property type="entry name" value="Rev_trsase/Diguanyl_cyclase"/>
</dbReference>
<dbReference type="InterPro" id="IPR000160">
    <property type="entry name" value="GGDEF_dom"/>
</dbReference>
<protein>
    <submittedName>
        <fullName evidence="5">Diguanylate cyclase (GGDEF)-like protein</fullName>
    </submittedName>
</protein>
<name>A0A7W8GED7_9DEIO</name>
<dbReference type="Pfam" id="PF00563">
    <property type="entry name" value="EAL"/>
    <property type="match status" value="1"/>
</dbReference>
<feature type="transmembrane region" description="Helical" evidence="2">
    <location>
        <begin position="103"/>
        <end position="123"/>
    </location>
</feature>
<evidence type="ECO:0000259" key="3">
    <source>
        <dbReference type="PROSITE" id="PS50883"/>
    </source>
</evidence>
<evidence type="ECO:0000256" key="2">
    <source>
        <dbReference type="SAM" id="Phobius"/>
    </source>
</evidence>
<dbReference type="RefSeq" id="WP_184027207.1">
    <property type="nucleotide sequence ID" value="NZ_JACHFN010000004.1"/>
</dbReference>
<feature type="domain" description="EAL" evidence="3">
    <location>
        <begin position="522"/>
        <end position="775"/>
    </location>
</feature>
<accession>A0A7W8GED7</accession>
<dbReference type="PROSITE" id="PS50883">
    <property type="entry name" value="EAL"/>
    <property type="match status" value="1"/>
</dbReference>
<feature type="transmembrane region" description="Helical" evidence="2">
    <location>
        <begin position="135"/>
        <end position="154"/>
    </location>
</feature>
<dbReference type="SUPFAM" id="SSF141868">
    <property type="entry name" value="EAL domain-like"/>
    <property type="match status" value="1"/>
</dbReference>
<dbReference type="Proteomes" id="UP000525389">
    <property type="component" value="Unassembled WGS sequence"/>
</dbReference>
<dbReference type="CDD" id="cd01949">
    <property type="entry name" value="GGDEF"/>
    <property type="match status" value="1"/>
</dbReference>
<keyword evidence="2" id="KW-0472">Membrane</keyword>
<keyword evidence="2" id="KW-0812">Transmembrane</keyword>
<dbReference type="SMART" id="SM00052">
    <property type="entry name" value="EAL"/>
    <property type="match status" value="1"/>
</dbReference>
<dbReference type="PANTHER" id="PTHR44757:SF2">
    <property type="entry name" value="BIOFILM ARCHITECTURE MAINTENANCE PROTEIN MBAA"/>
    <property type="match status" value="1"/>
</dbReference>
<keyword evidence="2" id="KW-1133">Transmembrane helix</keyword>
<feature type="transmembrane region" description="Helical" evidence="2">
    <location>
        <begin position="305"/>
        <end position="324"/>
    </location>
</feature>
<feature type="region of interest" description="Disordered" evidence="1">
    <location>
        <begin position="773"/>
        <end position="793"/>
    </location>
</feature>
<sequence length="793" mass="85073">MPKLAPPRFPLVAGLAALAFVGQVGWVLGGGEARTGASGVTDGLYLLTVYLSALLCLLTLRRAPPALRAGLLLLGGALVLRSAADSVWTYLERYTHTPPFPSLADVLYLLEYPLIGLAFLRLSAVPLRPLQAARLALDSLIVVSALATLLWWTLLFPLLQAPGSSPLATLTSLAYPLFDLGLLSLLLMVVLHAQRPRPHLGLFMLGIGCTVLADLSFTTLVLENAYHSGHPIDLLFTGGALLWGLGAWQASRAGREPPARRPWPACLAPAVRQGLAALPFLAVVGACLLLFFLPHTDDAHDRGVLVGTLGTVLLLLARQGVAHADNLRLTRSLRRFARELEQSRAQLAYQAQHDPLTGLPNRSLFEAHLTRTLRGAAQGGGRFAVLFIDLDGFKGVNDRHGHAAGDELLTQVAGRLRAALEEGDLVARQGGDEFLALLPLPGGRDAVQAGRRLLDALRWPFDLHGQAVTVTAAIGVGLYPHDAREAGELRRCADLAMYRAKQAGRSELRCFSQEAGAGTAGPSARELRLRGALERGDLTLRYQPQFEVRGGRIMAAEALLRWTDAELGAVPPDQFIPLAEDSGLIVPIGAWVLEEACRQLARWRAQGWAGRMAVNVSPVQLAQPDLVEQVLGTLARCGLRGEDLELEITERAVLQDAQRASGGLARLRAAGVRIAVDDFGMGHAALLYLLAFPVDVLKIDRRFVQGALDRDHERQVVQALVAFARALNLDMVAEGVETEAQRALMEELGVGLVQGYLLGRPVPAQRLGELLASAQSSAQSSGHPAGLPLGRPT</sequence>
<feature type="transmembrane region" description="Helical" evidence="2">
    <location>
        <begin position="200"/>
        <end position="222"/>
    </location>
</feature>
<dbReference type="NCBIfam" id="TIGR00254">
    <property type="entry name" value="GGDEF"/>
    <property type="match status" value="1"/>
</dbReference>
<dbReference type="CDD" id="cd01948">
    <property type="entry name" value="EAL"/>
    <property type="match status" value="1"/>
</dbReference>
<dbReference type="InterPro" id="IPR001633">
    <property type="entry name" value="EAL_dom"/>
</dbReference>
<comment type="caution">
    <text evidence="5">The sequence shown here is derived from an EMBL/GenBank/DDBJ whole genome shotgun (WGS) entry which is preliminary data.</text>
</comment>
<dbReference type="PROSITE" id="PS50887">
    <property type="entry name" value="GGDEF"/>
    <property type="match status" value="1"/>
</dbReference>
<dbReference type="AlphaFoldDB" id="A0A7W8GED7"/>
<dbReference type="PANTHER" id="PTHR44757">
    <property type="entry name" value="DIGUANYLATE CYCLASE DGCP"/>
    <property type="match status" value="1"/>
</dbReference>
<dbReference type="SUPFAM" id="SSF55073">
    <property type="entry name" value="Nucleotide cyclase"/>
    <property type="match status" value="1"/>
</dbReference>
<feature type="domain" description="GGDEF" evidence="4">
    <location>
        <begin position="381"/>
        <end position="513"/>
    </location>
</feature>
<keyword evidence="6" id="KW-1185">Reference proteome</keyword>
<dbReference type="Gene3D" id="3.20.20.450">
    <property type="entry name" value="EAL domain"/>
    <property type="match status" value="1"/>
</dbReference>
<proteinExistence type="predicted"/>
<dbReference type="InterPro" id="IPR052155">
    <property type="entry name" value="Biofilm_reg_signaling"/>
</dbReference>
<dbReference type="Pfam" id="PF00990">
    <property type="entry name" value="GGDEF"/>
    <property type="match status" value="1"/>
</dbReference>
<gene>
    <name evidence="5" type="ORF">HNQ09_001406</name>
</gene>
<evidence type="ECO:0000256" key="1">
    <source>
        <dbReference type="SAM" id="MobiDB-lite"/>
    </source>
</evidence>
<feature type="transmembrane region" description="Helical" evidence="2">
    <location>
        <begin position="275"/>
        <end position="293"/>
    </location>
</feature>
<dbReference type="Gene3D" id="3.30.70.270">
    <property type="match status" value="1"/>
</dbReference>
<dbReference type="SMART" id="SM00267">
    <property type="entry name" value="GGDEF"/>
    <property type="match status" value="1"/>
</dbReference>
<dbReference type="InterPro" id="IPR029787">
    <property type="entry name" value="Nucleotide_cyclase"/>
</dbReference>
<evidence type="ECO:0000313" key="6">
    <source>
        <dbReference type="Proteomes" id="UP000525389"/>
    </source>
</evidence>
<organism evidence="5 6">
    <name type="scientific">Deinococcus budaensis</name>
    <dbReference type="NCBI Taxonomy" id="1665626"/>
    <lineage>
        <taxon>Bacteria</taxon>
        <taxon>Thermotogati</taxon>
        <taxon>Deinococcota</taxon>
        <taxon>Deinococci</taxon>
        <taxon>Deinococcales</taxon>
        <taxon>Deinococcaceae</taxon>
        <taxon>Deinococcus</taxon>
    </lineage>
</organism>